<organism evidence="1 2">
    <name type="scientific">Phytophthora cactorum</name>
    <dbReference type="NCBI Taxonomy" id="29920"/>
    <lineage>
        <taxon>Eukaryota</taxon>
        <taxon>Sar</taxon>
        <taxon>Stramenopiles</taxon>
        <taxon>Oomycota</taxon>
        <taxon>Peronosporomycetes</taxon>
        <taxon>Peronosporales</taxon>
        <taxon>Peronosporaceae</taxon>
        <taxon>Phytophthora</taxon>
    </lineage>
</organism>
<name>A0A329SWD4_9STRA</name>
<evidence type="ECO:0000313" key="1">
    <source>
        <dbReference type="EMBL" id="RAW41074.1"/>
    </source>
</evidence>
<proteinExistence type="predicted"/>
<protein>
    <submittedName>
        <fullName evidence="1">Uncharacterized protein</fullName>
    </submittedName>
</protein>
<dbReference type="VEuPathDB" id="FungiDB:PC110_g2679"/>
<accession>A0A329SWD4</accession>
<dbReference type="AlphaFoldDB" id="A0A329SWD4"/>
<comment type="caution">
    <text evidence="1">The sequence shown here is derived from an EMBL/GenBank/DDBJ whole genome shotgun (WGS) entry which is preliminary data.</text>
</comment>
<dbReference type="EMBL" id="MJFZ01000036">
    <property type="protein sequence ID" value="RAW41074.1"/>
    <property type="molecule type" value="Genomic_DNA"/>
</dbReference>
<gene>
    <name evidence="1" type="ORF">PC110_g2679</name>
</gene>
<dbReference type="STRING" id="29920.A0A329SWD4"/>
<evidence type="ECO:0000313" key="2">
    <source>
        <dbReference type="Proteomes" id="UP000251314"/>
    </source>
</evidence>
<reference evidence="1 2" key="1">
    <citation type="submission" date="2018-01" db="EMBL/GenBank/DDBJ databases">
        <title>Draft genome of the strawberry crown rot pathogen Phytophthora cactorum.</title>
        <authorList>
            <person name="Armitage A.D."/>
            <person name="Lysoe E."/>
            <person name="Nellist C.F."/>
            <person name="Harrison R.J."/>
            <person name="Brurberg M.B."/>
        </authorList>
    </citation>
    <scope>NUCLEOTIDE SEQUENCE [LARGE SCALE GENOMIC DNA]</scope>
    <source>
        <strain evidence="1 2">10300</strain>
    </source>
</reference>
<keyword evidence="2" id="KW-1185">Reference proteome</keyword>
<sequence>MSRPSSSSSSTWTQCSDANWTMTRKSDTAVLQPPALSTLRVTLVTAEPAKPHRFPNAANSAHKNRGRFQNWCKASFQWCVKALTLCCLRQPKRSSYTEICRGPALGSKPTISTNARGNSSSIEYVPIQSPYVSQSRNQPVLLPVQMWHLQMQKMKMTI</sequence>
<dbReference type="Proteomes" id="UP000251314">
    <property type="component" value="Unassembled WGS sequence"/>
</dbReference>